<evidence type="ECO:0000259" key="1">
    <source>
        <dbReference type="PROSITE" id="PS50902"/>
    </source>
</evidence>
<dbReference type="KEGG" id="pbd:PBOR_10785"/>
<name>A0A089LDZ8_PAEBO</name>
<dbReference type="Pfam" id="PF12724">
    <property type="entry name" value="Flavodoxin_5"/>
    <property type="match status" value="1"/>
</dbReference>
<protein>
    <recommendedName>
        <fullName evidence="1">Flavodoxin-like domain-containing protein</fullName>
    </recommendedName>
</protein>
<dbReference type="PANTHER" id="PTHR38030">
    <property type="entry name" value="PROTOPORPHYRINOGEN IX DEHYDROGENASE [MENAQUINONE]"/>
    <property type="match status" value="1"/>
</dbReference>
<dbReference type="InterPro" id="IPR026816">
    <property type="entry name" value="Flavodoxin_dom"/>
</dbReference>
<keyword evidence="3" id="KW-1185">Reference proteome</keyword>
<dbReference type="Proteomes" id="UP000029518">
    <property type="component" value="Chromosome"/>
</dbReference>
<dbReference type="GO" id="GO:0006783">
    <property type="term" value="P:heme biosynthetic process"/>
    <property type="evidence" value="ECO:0007669"/>
    <property type="project" value="TreeGrafter"/>
</dbReference>
<feature type="domain" description="Flavodoxin-like" evidence="1">
    <location>
        <begin position="4"/>
        <end position="143"/>
    </location>
</feature>
<dbReference type="RefSeq" id="WP_042211604.1">
    <property type="nucleotide sequence ID" value="NZ_CP009285.1"/>
</dbReference>
<sequence>MKTIIIYRSGSSMNTQKIAAAMAEVLGADLAKVEDVKPEMLSGYDLIGLGSGIYASKIHRRMFKFIKRMPLRGKNVFIFSTSGSGEFKNKALVEAKLAAKGCNVIGDFNCPGEFSPLGFNLDKKGHPDEQDFAAARKFAAGLLDKDSLIS</sequence>
<dbReference type="AlphaFoldDB" id="A0A089LDZ8"/>
<dbReference type="OrthoDB" id="4564047at2"/>
<dbReference type="GO" id="GO:0070819">
    <property type="term" value="F:menaquinone-dependent protoporphyrinogen oxidase activity"/>
    <property type="evidence" value="ECO:0007669"/>
    <property type="project" value="TreeGrafter"/>
</dbReference>
<dbReference type="InterPro" id="IPR029039">
    <property type="entry name" value="Flavoprotein-like_sf"/>
</dbReference>
<proteinExistence type="predicted"/>
<dbReference type="Gene3D" id="3.40.50.360">
    <property type="match status" value="1"/>
</dbReference>
<dbReference type="SUPFAM" id="SSF52218">
    <property type="entry name" value="Flavoproteins"/>
    <property type="match status" value="1"/>
</dbReference>
<dbReference type="InterPro" id="IPR008254">
    <property type="entry name" value="Flavodoxin/NO_synth"/>
</dbReference>
<dbReference type="InterPro" id="IPR052200">
    <property type="entry name" value="Protoporphyrinogen_IX_DH"/>
</dbReference>
<organism evidence="2 3">
    <name type="scientific">Paenibacillus borealis</name>
    <dbReference type="NCBI Taxonomy" id="160799"/>
    <lineage>
        <taxon>Bacteria</taxon>
        <taxon>Bacillati</taxon>
        <taxon>Bacillota</taxon>
        <taxon>Bacilli</taxon>
        <taxon>Bacillales</taxon>
        <taxon>Paenibacillaceae</taxon>
        <taxon>Paenibacillus</taxon>
    </lineage>
</organism>
<evidence type="ECO:0000313" key="2">
    <source>
        <dbReference type="EMBL" id="AIQ57358.1"/>
    </source>
</evidence>
<dbReference type="GO" id="GO:0010181">
    <property type="term" value="F:FMN binding"/>
    <property type="evidence" value="ECO:0007669"/>
    <property type="project" value="InterPro"/>
</dbReference>
<evidence type="ECO:0000313" key="3">
    <source>
        <dbReference type="Proteomes" id="UP000029518"/>
    </source>
</evidence>
<dbReference type="EMBL" id="CP009285">
    <property type="protein sequence ID" value="AIQ57358.1"/>
    <property type="molecule type" value="Genomic_DNA"/>
</dbReference>
<gene>
    <name evidence="2" type="ORF">PBOR_10785</name>
</gene>
<reference evidence="2" key="1">
    <citation type="submission" date="2014-08" db="EMBL/GenBank/DDBJ databases">
        <title>Comparative genomics of the Paenibacillus odorifer group.</title>
        <authorList>
            <person name="den Bakker H.C."/>
            <person name="Tsai Y.-C.Y.-C."/>
            <person name="Martin N."/>
            <person name="Korlach J."/>
            <person name="Wiedmann M."/>
        </authorList>
    </citation>
    <scope>NUCLEOTIDE SEQUENCE [LARGE SCALE GENOMIC DNA]</scope>
    <source>
        <strain evidence="2">DSM 13188</strain>
    </source>
</reference>
<dbReference type="HOGENOM" id="CLU_105338_0_0_9"/>
<dbReference type="PANTHER" id="PTHR38030:SF2">
    <property type="entry name" value="PROTOPORPHYRINOGEN IX DEHYDROGENASE [QUINONE]"/>
    <property type="match status" value="1"/>
</dbReference>
<dbReference type="GO" id="GO:0016651">
    <property type="term" value="F:oxidoreductase activity, acting on NAD(P)H"/>
    <property type="evidence" value="ECO:0007669"/>
    <property type="project" value="UniProtKB-ARBA"/>
</dbReference>
<dbReference type="PROSITE" id="PS50902">
    <property type="entry name" value="FLAVODOXIN_LIKE"/>
    <property type="match status" value="1"/>
</dbReference>
<accession>A0A089LDZ8</accession>